<dbReference type="InterPro" id="IPR013762">
    <property type="entry name" value="Integrase-like_cat_sf"/>
</dbReference>
<dbReference type="InterPro" id="IPR035386">
    <property type="entry name" value="Arm-DNA-bind_5"/>
</dbReference>
<dbReference type="GO" id="GO:0003677">
    <property type="term" value="F:DNA binding"/>
    <property type="evidence" value="ECO:0007669"/>
    <property type="project" value="UniProtKB-KW"/>
</dbReference>
<keyword evidence="2" id="KW-0238">DNA-binding</keyword>
<feature type="domain" description="Tyr recombinase" evidence="4">
    <location>
        <begin position="198"/>
        <end position="364"/>
    </location>
</feature>
<dbReference type="EMBL" id="KJ816753">
    <property type="protein sequence ID" value="AIM40063.1"/>
    <property type="molecule type" value="Genomic_DNA"/>
</dbReference>
<reference evidence="5" key="1">
    <citation type="journal article" date="2014" name="Mob. Genet. Elements">
        <title>The Ellis Island Effect: A novel mobile element in a multi-drug resistant Bacteroides fragilis clinical isolate includes a mosaic of resistance genes from Gram-positive bacteria.</title>
        <authorList>
            <person name="Husain F."/>
            <person name="Veeranagouda Y."/>
            <person name="Boente R."/>
            <person name="Tang K."/>
            <person name="Mulato G."/>
            <person name="Wexler H.M."/>
        </authorList>
    </citation>
    <scope>NUCLEOTIDE SEQUENCE</scope>
    <source>
        <strain evidence="5">HMW 615</strain>
    </source>
</reference>
<dbReference type="PROSITE" id="PS51898">
    <property type="entry name" value="TYR_RECOMBINASE"/>
    <property type="match status" value="1"/>
</dbReference>
<dbReference type="CDD" id="cd01185">
    <property type="entry name" value="INTN1_C_like"/>
    <property type="match status" value="1"/>
</dbReference>
<sequence>MTNICTKVTVRRRPIKNGQTSLYLDFYPPVRNPKTGKLSRREYLGLYIYTNPVERFQQEYNKSMIQKAEIIKCRRTESIINEEYGFLDRNKGKESFLEYFKNLMIERGSSQNWATAYMHFHNYTHGECRFCDLTVQYCQGFLDYLLSDACMHNGKRMMGTTANNNLTKLKCILAIAYEDGLLKENIAKKLVRAKAHGNKRQFLTKEELLQLSQTPCKSDVLRRAGLFSCLTGLRLSDCIRLQWENIVKLADGGWGMDIITKKTSTAAILPISEEARQLCGERGTGQVFKNLTNSTVALYLKPWIKASGIEKHITFHCFRHTFATLQLAEGTDIYTVSKLLTHSNLATTQVYADVVDELKRDAAERISLKMPTKAESDQT</sequence>
<dbReference type="AlphaFoldDB" id="A0A088F6M7"/>
<accession>A0A088F6M7</accession>
<proteinExistence type="inferred from homology"/>
<dbReference type="InterPro" id="IPR011010">
    <property type="entry name" value="DNA_brk_join_enz"/>
</dbReference>
<dbReference type="PANTHER" id="PTHR30349">
    <property type="entry name" value="PHAGE INTEGRASE-RELATED"/>
    <property type="match status" value="1"/>
</dbReference>
<dbReference type="InterPro" id="IPR025269">
    <property type="entry name" value="SAM-like_dom"/>
</dbReference>
<evidence type="ECO:0000256" key="3">
    <source>
        <dbReference type="ARBA" id="ARBA00023172"/>
    </source>
</evidence>
<dbReference type="Gene3D" id="1.10.443.10">
    <property type="entry name" value="Intergrase catalytic core"/>
    <property type="match status" value="1"/>
</dbReference>
<dbReference type="SUPFAM" id="SSF56349">
    <property type="entry name" value="DNA breaking-rejoining enzymes"/>
    <property type="match status" value="1"/>
</dbReference>
<dbReference type="InterPro" id="IPR010998">
    <property type="entry name" value="Integrase_recombinase_N"/>
</dbReference>
<evidence type="ECO:0000313" key="5">
    <source>
        <dbReference type="EMBL" id="AIM40063.1"/>
    </source>
</evidence>
<keyword evidence="3" id="KW-0233">DNA recombination</keyword>
<protein>
    <submittedName>
        <fullName evidence="5">Integrase</fullName>
    </submittedName>
</protein>
<dbReference type="InterPro" id="IPR050090">
    <property type="entry name" value="Tyrosine_recombinase_XerCD"/>
</dbReference>
<dbReference type="Gene3D" id="1.10.150.130">
    <property type="match status" value="1"/>
</dbReference>
<dbReference type="Pfam" id="PF13102">
    <property type="entry name" value="Phage_int_SAM_5"/>
    <property type="match status" value="1"/>
</dbReference>
<dbReference type="PANTHER" id="PTHR30349:SF64">
    <property type="entry name" value="PROPHAGE INTEGRASE INTD-RELATED"/>
    <property type="match status" value="1"/>
</dbReference>
<comment type="similarity">
    <text evidence="1">Belongs to the 'phage' integrase family.</text>
</comment>
<evidence type="ECO:0000256" key="1">
    <source>
        <dbReference type="ARBA" id="ARBA00008857"/>
    </source>
</evidence>
<dbReference type="GO" id="GO:0006310">
    <property type="term" value="P:DNA recombination"/>
    <property type="evidence" value="ECO:0007669"/>
    <property type="project" value="UniProtKB-KW"/>
</dbReference>
<gene>
    <name evidence="5" type="primary">HMPREF1204_02930</name>
</gene>
<evidence type="ECO:0000256" key="2">
    <source>
        <dbReference type="ARBA" id="ARBA00023125"/>
    </source>
</evidence>
<dbReference type="Pfam" id="PF17293">
    <property type="entry name" value="Arm-DNA-bind_5"/>
    <property type="match status" value="1"/>
</dbReference>
<dbReference type="GO" id="GO:0015074">
    <property type="term" value="P:DNA integration"/>
    <property type="evidence" value="ECO:0007669"/>
    <property type="project" value="InterPro"/>
</dbReference>
<dbReference type="Pfam" id="PF00589">
    <property type="entry name" value="Phage_integrase"/>
    <property type="match status" value="1"/>
</dbReference>
<evidence type="ECO:0000259" key="4">
    <source>
        <dbReference type="PROSITE" id="PS51898"/>
    </source>
</evidence>
<name>A0A088F6M7_BACFG</name>
<organism evidence="5">
    <name type="scientific">Bacteroides fragilis</name>
    <dbReference type="NCBI Taxonomy" id="817"/>
    <lineage>
        <taxon>Bacteria</taxon>
        <taxon>Pseudomonadati</taxon>
        <taxon>Bacteroidota</taxon>
        <taxon>Bacteroidia</taxon>
        <taxon>Bacteroidales</taxon>
        <taxon>Bacteroidaceae</taxon>
        <taxon>Bacteroides</taxon>
    </lineage>
</organism>
<dbReference type="InterPro" id="IPR002104">
    <property type="entry name" value="Integrase_catalytic"/>
</dbReference>